<dbReference type="Proteomes" id="UP001597163">
    <property type="component" value="Unassembled WGS sequence"/>
</dbReference>
<comment type="caution">
    <text evidence="1">The sequence shown here is derived from an EMBL/GenBank/DDBJ whole genome shotgun (WGS) entry which is preliminary data.</text>
</comment>
<evidence type="ECO:0000313" key="1">
    <source>
        <dbReference type="EMBL" id="MFD1163821.1"/>
    </source>
</evidence>
<protein>
    <submittedName>
        <fullName evidence="1">Uncharacterized protein</fullName>
    </submittedName>
</protein>
<organism evidence="1 2">
    <name type="scientific">Hwangdonia seohaensis</name>
    <dbReference type="NCBI Taxonomy" id="1240727"/>
    <lineage>
        <taxon>Bacteria</taxon>
        <taxon>Pseudomonadati</taxon>
        <taxon>Bacteroidota</taxon>
        <taxon>Flavobacteriia</taxon>
        <taxon>Flavobacteriales</taxon>
        <taxon>Flavobacteriaceae</taxon>
        <taxon>Hwangdonia</taxon>
    </lineage>
</organism>
<proteinExistence type="predicted"/>
<keyword evidence="2" id="KW-1185">Reference proteome</keyword>
<evidence type="ECO:0000313" key="2">
    <source>
        <dbReference type="Proteomes" id="UP001597163"/>
    </source>
</evidence>
<gene>
    <name evidence="1" type="ORF">ACFQ2E_15430</name>
</gene>
<dbReference type="EMBL" id="JBHTLJ010000005">
    <property type="protein sequence ID" value="MFD1163821.1"/>
    <property type="molecule type" value="Genomic_DNA"/>
</dbReference>
<name>A0ABW3RFL5_9FLAO</name>
<sequence>MAFSTTYKPLFEVELLHDYFLNDGTTAFSTLSDADKKKRLKLIDISEFIEIVPSQGTLDKMAGHKIVFKKHKSGLSAYCKLVNASQNTPFIPIPSDFKLTFIIRVADSFFGNYTELTVGGTNIFFFGNTKPSTEGAGFEYIAKSTDSTHVTDAYQLSAAGTTALLEKLKDQNKIGVFGIIELTMTGDNSDLSILTTLGDLRSQLPTFKIHFKNRETFWRYKRVSDDSEIFTTATTNPLTKYGFIEVNHAGDKFPNPSANHLIPDNNNFFSEIYI</sequence>
<reference evidence="2" key="1">
    <citation type="journal article" date="2019" name="Int. J. Syst. Evol. Microbiol.">
        <title>The Global Catalogue of Microorganisms (GCM) 10K type strain sequencing project: providing services to taxonomists for standard genome sequencing and annotation.</title>
        <authorList>
            <consortium name="The Broad Institute Genomics Platform"/>
            <consortium name="The Broad Institute Genome Sequencing Center for Infectious Disease"/>
            <person name="Wu L."/>
            <person name="Ma J."/>
        </authorList>
    </citation>
    <scope>NUCLEOTIDE SEQUENCE [LARGE SCALE GENOMIC DNA]</scope>
    <source>
        <strain evidence="2">CCUG 63246</strain>
    </source>
</reference>
<accession>A0ABW3RFL5</accession>
<dbReference type="RefSeq" id="WP_311942421.1">
    <property type="nucleotide sequence ID" value="NZ_JAVSCK010000005.1"/>
</dbReference>